<sequence length="469" mass="53384">MSVVEPFTLTHELDQMLVQYRKSLKRLSPLWAQASDLGRCGNMAVALRAADDMLNRLELAVTCLMEKSVVVEKARQDVLDLKASLNISRQTVDAKSKHLGQEERQKEEEQGLRFKEFKKIHRFQDEKAALEKELVPAKRKLAQMTQTLDEKSEKMRNLEHFYDVLSEHCEKGMVALREQTYNARAQRPKWDKLDLDIAKEVKEFPLDNDCLTKLEESVCDLNNTIQHHKQWYEEEMQTKLFYSTRSKEIKHKLAYYRSVLRRMETSGRTEDVDEDTEGRRLCRRSENILVDGSPGVQAKEVESYLSRQFGMRVLADYTMLKRLKDEIGVQGLAYLVEKVRLQSDTSSTGTQAGTGVAGPSSAFADWEEQKVEQALMGIALEYRDSEESKRLLHPVDQTGSSTTTAPCSSPPKNITREQLQASTPSGPSVSIYSSPRIPPSESSPNSRGGSSSSLRQRSSLARLRKLFKI</sequence>
<reference evidence="3 4" key="1">
    <citation type="submission" date="2019-01" db="EMBL/GenBank/DDBJ databases">
        <title>A draft genome assembly of the solar-powered sea slug Elysia chlorotica.</title>
        <authorList>
            <person name="Cai H."/>
            <person name="Li Q."/>
            <person name="Fang X."/>
            <person name="Li J."/>
            <person name="Curtis N.E."/>
            <person name="Altenburger A."/>
            <person name="Shibata T."/>
            <person name="Feng M."/>
            <person name="Maeda T."/>
            <person name="Schwartz J.A."/>
            <person name="Shigenobu S."/>
            <person name="Lundholm N."/>
            <person name="Nishiyama T."/>
            <person name="Yang H."/>
            <person name="Hasebe M."/>
            <person name="Li S."/>
            <person name="Pierce S.K."/>
            <person name="Wang J."/>
        </authorList>
    </citation>
    <scope>NUCLEOTIDE SEQUENCE [LARGE SCALE GENOMIC DNA]</scope>
    <source>
        <strain evidence="3">EC2010</strain>
        <tissue evidence="3">Whole organism of an adult</tissue>
    </source>
</reference>
<dbReference type="STRING" id="188477.A0A3S1AH02"/>
<evidence type="ECO:0000256" key="1">
    <source>
        <dbReference type="SAM" id="Coils"/>
    </source>
</evidence>
<feature type="compositionally biased region" description="Low complexity" evidence="2">
    <location>
        <begin position="427"/>
        <end position="461"/>
    </location>
</feature>
<organism evidence="3 4">
    <name type="scientific">Elysia chlorotica</name>
    <name type="common">Eastern emerald elysia</name>
    <name type="synonym">Sea slug</name>
    <dbReference type="NCBI Taxonomy" id="188477"/>
    <lineage>
        <taxon>Eukaryota</taxon>
        <taxon>Metazoa</taxon>
        <taxon>Spiralia</taxon>
        <taxon>Lophotrochozoa</taxon>
        <taxon>Mollusca</taxon>
        <taxon>Gastropoda</taxon>
        <taxon>Heterobranchia</taxon>
        <taxon>Euthyneura</taxon>
        <taxon>Panpulmonata</taxon>
        <taxon>Sacoglossa</taxon>
        <taxon>Placobranchoidea</taxon>
        <taxon>Plakobranchidae</taxon>
        <taxon>Elysia</taxon>
    </lineage>
</organism>
<feature type="coiled-coil region" evidence="1">
    <location>
        <begin position="120"/>
        <end position="161"/>
    </location>
</feature>
<evidence type="ECO:0000256" key="2">
    <source>
        <dbReference type="SAM" id="MobiDB-lite"/>
    </source>
</evidence>
<dbReference type="EMBL" id="RQTK01000005">
    <property type="protein sequence ID" value="RUS91844.1"/>
    <property type="molecule type" value="Genomic_DNA"/>
</dbReference>
<feature type="compositionally biased region" description="Polar residues" evidence="2">
    <location>
        <begin position="416"/>
        <end position="426"/>
    </location>
</feature>
<proteinExistence type="predicted"/>
<accession>A0A3S1AH02</accession>
<feature type="region of interest" description="Disordered" evidence="2">
    <location>
        <begin position="344"/>
        <end position="363"/>
    </location>
</feature>
<evidence type="ECO:0000313" key="3">
    <source>
        <dbReference type="EMBL" id="RUS91844.1"/>
    </source>
</evidence>
<keyword evidence="4" id="KW-1185">Reference proteome</keyword>
<protein>
    <submittedName>
        <fullName evidence="3">Uncharacterized protein</fullName>
    </submittedName>
</protein>
<feature type="compositionally biased region" description="Low complexity" evidence="2">
    <location>
        <begin position="398"/>
        <end position="411"/>
    </location>
</feature>
<name>A0A3S1AH02_ELYCH</name>
<feature type="compositionally biased region" description="Polar residues" evidence="2">
    <location>
        <begin position="344"/>
        <end position="353"/>
    </location>
</feature>
<dbReference type="OrthoDB" id="6126752at2759"/>
<gene>
    <name evidence="3" type="ORF">EGW08_000415</name>
</gene>
<evidence type="ECO:0000313" key="4">
    <source>
        <dbReference type="Proteomes" id="UP000271974"/>
    </source>
</evidence>
<dbReference type="Proteomes" id="UP000271974">
    <property type="component" value="Unassembled WGS sequence"/>
</dbReference>
<keyword evidence="1" id="KW-0175">Coiled coil</keyword>
<feature type="region of interest" description="Disordered" evidence="2">
    <location>
        <begin position="393"/>
        <end position="469"/>
    </location>
</feature>
<dbReference type="AlphaFoldDB" id="A0A3S1AH02"/>
<comment type="caution">
    <text evidence="3">The sequence shown here is derived from an EMBL/GenBank/DDBJ whole genome shotgun (WGS) entry which is preliminary data.</text>
</comment>